<name>A0ABX5SQJ2_9MICO</name>
<evidence type="ECO:0000313" key="1">
    <source>
        <dbReference type="EMBL" id="QBR88421.1"/>
    </source>
</evidence>
<proteinExistence type="predicted"/>
<dbReference type="EMBL" id="CP038266">
    <property type="protein sequence ID" value="QBR88421.1"/>
    <property type="molecule type" value="Genomic_DNA"/>
</dbReference>
<reference evidence="1 2" key="1">
    <citation type="submission" date="2019-03" db="EMBL/GenBank/DDBJ databases">
        <authorList>
            <person name="Dong K."/>
        </authorList>
    </citation>
    <scope>NUCLEOTIDE SEQUENCE [LARGE SCALE GENOMIC DNA]</scope>
    <source>
        <strain evidence="2">dk512</strain>
    </source>
</reference>
<keyword evidence="2" id="KW-1185">Reference proteome</keyword>
<evidence type="ECO:0000313" key="2">
    <source>
        <dbReference type="Proteomes" id="UP000295748"/>
    </source>
</evidence>
<sequence length="113" mass="12356">MAARDDSQNDHLLCCLLWAREGRLQDLHDYEDAVLAFLPDHGAEVFLRVFGDGAETDPDEVQLLRFPDPRAVEVFVADPRRGALSGERERAVPRTVTFPVTVPAARGAGVAGS</sequence>
<gene>
    <name evidence="1" type="ORF">E4K62_06805</name>
</gene>
<dbReference type="Proteomes" id="UP000295748">
    <property type="component" value="Chromosome"/>
</dbReference>
<accession>A0ABX5SQJ2</accession>
<dbReference type="RefSeq" id="WP_135065268.1">
    <property type="nucleotide sequence ID" value="NZ_CP038266.1"/>
</dbReference>
<evidence type="ECO:0008006" key="3">
    <source>
        <dbReference type="Google" id="ProtNLM"/>
    </source>
</evidence>
<protein>
    <recommendedName>
        <fullName evidence="3">DUF3303 domain-containing protein</fullName>
    </recommendedName>
</protein>
<organism evidence="1 2">
    <name type="scientific">Microbacterium wangchenii</name>
    <dbReference type="NCBI Taxonomy" id="2541726"/>
    <lineage>
        <taxon>Bacteria</taxon>
        <taxon>Bacillati</taxon>
        <taxon>Actinomycetota</taxon>
        <taxon>Actinomycetes</taxon>
        <taxon>Micrococcales</taxon>
        <taxon>Microbacteriaceae</taxon>
        <taxon>Microbacterium</taxon>
    </lineage>
</organism>